<proteinExistence type="predicted"/>
<dbReference type="InterPro" id="IPR050602">
    <property type="entry name" value="Malonyl-ACP_OMT"/>
</dbReference>
<evidence type="ECO:0000259" key="4">
    <source>
        <dbReference type="Pfam" id="PF08241"/>
    </source>
</evidence>
<dbReference type="InterPro" id="IPR029063">
    <property type="entry name" value="SAM-dependent_MTases_sf"/>
</dbReference>
<reference evidence="5 6" key="1">
    <citation type="submission" date="2024-08" db="EMBL/GenBank/DDBJ databases">
        <title>Tateyamaria sp. nov., isolated from marine algae.</title>
        <authorList>
            <person name="Choi B.J."/>
            <person name="Kim J.M."/>
            <person name="Lee J.K."/>
            <person name="Choi D.G."/>
            <person name="Bayburt H."/>
            <person name="Baek J.H."/>
            <person name="Han D.M."/>
            <person name="Jeon C.O."/>
        </authorList>
    </citation>
    <scope>NUCLEOTIDE SEQUENCE [LARGE SCALE GENOMIC DNA]</scope>
    <source>
        <strain evidence="5 6">KMU-156</strain>
    </source>
</reference>
<feature type="region of interest" description="Disordered" evidence="3">
    <location>
        <begin position="246"/>
        <end position="275"/>
    </location>
</feature>
<dbReference type="PANTHER" id="PTHR13090">
    <property type="entry name" value="ARGININE-HYDROXYLASE NDUFAF5, MITOCHONDRIAL"/>
    <property type="match status" value="1"/>
</dbReference>
<keyword evidence="2" id="KW-0808">Transferase</keyword>
<dbReference type="PANTHER" id="PTHR13090:SF1">
    <property type="entry name" value="ARGININE-HYDROXYLASE NDUFAF5, MITOCHONDRIAL"/>
    <property type="match status" value="1"/>
</dbReference>
<protein>
    <submittedName>
        <fullName evidence="5">Methyltransferase domain-containing protein</fullName>
    </submittedName>
</protein>
<keyword evidence="1 5" id="KW-0489">Methyltransferase</keyword>
<dbReference type="Pfam" id="PF08241">
    <property type="entry name" value="Methyltransf_11"/>
    <property type="match status" value="1"/>
</dbReference>
<organism evidence="5 6">
    <name type="scientific">Tateyamaria armeniaca</name>
    <dbReference type="NCBI Taxonomy" id="2518930"/>
    <lineage>
        <taxon>Bacteria</taxon>
        <taxon>Pseudomonadati</taxon>
        <taxon>Pseudomonadota</taxon>
        <taxon>Alphaproteobacteria</taxon>
        <taxon>Rhodobacterales</taxon>
        <taxon>Roseobacteraceae</taxon>
        <taxon>Tateyamaria</taxon>
    </lineage>
</organism>
<dbReference type="GO" id="GO:0032259">
    <property type="term" value="P:methylation"/>
    <property type="evidence" value="ECO:0007669"/>
    <property type="project" value="UniProtKB-KW"/>
</dbReference>
<dbReference type="SUPFAM" id="SSF53335">
    <property type="entry name" value="S-adenosyl-L-methionine-dependent methyltransferases"/>
    <property type="match status" value="1"/>
</dbReference>
<name>A0ABW8UQE7_9RHOB</name>
<comment type="caution">
    <text evidence="5">The sequence shown here is derived from an EMBL/GenBank/DDBJ whole genome shotgun (WGS) entry which is preliminary data.</text>
</comment>
<dbReference type="InterPro" id="IPR013216">
    <property type="entry name" value="Methyltransf_11"/>
</dbReference>
<dbReference type="GO" id="GO:0008168">
    <property type="term" value="F:methyltransferase activity"/>
    <property type="evidence" value="ECO:0007669"/>
    <property type="project" value="UniProtKB-KW"/>
</dbReference>
<evidence type="ECO:0000256" key="3">
    <source>
        <dbReference type="SAM" id="MobiDB-lite"/>
    </source>
</evidence>
<evidence type="ECO:0000313" key="5">
    <source>
        <dbReference type="EMBL" id="MFL4469343.1"/>
    </source>
</evidence>
<feature type="domain" description="Methyltransferase type 11" evidence="4">
    <location>
        <begin position="71"/>
        <end position="118"/>
    </location>
</feature>
<sequence>MSNSATPNQLTDLTALTRNRARARADALFLQEAARDEVEDRLELVNKTFHAPGIVAAYPDLWQDRIAGASVMGEAEILALEPAAHDLVVHSLGLHWANDPVGQLIQCRRALKSDGMLLAVSLGGQTLHELRSVLAEAEVFVSGGLSPRVAPMGEVRDLGALLQRAGLALPVADTVTLTARYQSVLHLMRDLRHMGEANALQTRLRHPTRRAILNRAADLYADAFAHADGGITATFELIVLTGWAPDESQPKPLRPGSAQARLADALRTDETSLPD</sequence>
<dbReference type="EMBL" id="JBHDIY010000002">
    <property type="protein sequence ID" value="MFL4469343.1"/>
    <property type="molecule type" value="Genomic_DNA"/>
</dbReference>
<accession>A0ABW8UQE7</accession>
<keyword evidence="6" id="KW-1185">Reference proteome</keyword>
<feature type="compositionally biased region" description="Basic and acidic residues" evidence="3">
    <location>
        <begin position="264"/>
        <end position="275"/>
    </location>
</feature>
<gene>
    <name evidence="5" type="ORF">ACERZ8_05465</name>
</gene>
<dbReference type="RefSeq" id="WP_407591137.1">
    <property type="nucleotide sequence ID" value="NZ_JBHDIY010000002.1"/>
</dbReference>
<evidence type="ECO:0000256" key="1">
    <source>
        <dbReference type="ARBA" id="ARBA00022603"/>
    </source>
</evidence>
<evidence type="ECO:0000313" key="6">
    <source>
        <dbReference type="Proteomes" id="UP001627408"/>
    </source>
</evidence>
<dbReference type="Gene3D" id="3.40.50.150">
    <property type="entry name" value="Vaccinia Virus protein VP39"/>
    <property type="match status" value="1"/>
</dbReference>
<dbReference type="Proteomes" id="UP001627408">
    <property type="component" value="Unassembled WGS sequence"/>
</dbReference>
<evidence type="ECO:0000256" key="2">
    <source>
        <dbReference type="ARBA" id="ARBA00022679"/>
    </source>
</evidence>